<evidence type="ECO:0000259" key="2">
    <source>
        <dbReference type="PROSITE" id="PS50966"/>
    </source>
</evidence>
<dbReference type="GO" id="GO:0000724">
    <property type="term" value="P:double-strand break repair via homologous recombination"/>
    <property type="evidence" value="ECO:0007669"/>
    <property type="project" value="TreeGrafter"/>
</dbReference>
<dbReference type="PROSITE" id="PS50966">
    <property type="entry name" value="ZF_SWIM"/>
    <property type="match status" value="1"/>
</dbReference>
<protein>
    <recommendedName>
        <fullName evidence="2">SWIM-type domain-containing protein</fullName>
    </recommendedName>
</protein>
<dbReference type="Proteomes" id="UP001153712">
    <property type="component" value="Chromosome 4"/>
</dbReference>
<keyword evidence="1" id="KW-0862">Zinc</keyword>
<dbReference type="PANTHER" id="PTHR28498:SF1">
    <property type="entry name" value="ZINC FINGER SWIM DOMAIN-CONTAINING PROTEIN 7"/>
    <property type="match status" value="1"/>
</dbReference>
<gene>
    <name evidence="3" type="ORF">PHYEVI_LOCUS7385</name>
</gene>
<dbReference type="GO" id="GO:0008270">
    <property type="term" value="F:zinc ion binding"/>
    <property type="evidence" value="ECO:0007669"/>
    <property type="project" value="UniProtKB-KW"/>
</dbReference>
<organism evidence="3 4">
    <name type="scientific">Phyllotreta striolata</name>
    <name type="common">Striped flea beetle</name>
    <name type="synonym">Crioceris striolata</name>
    <dbReference type="NCBI Taxonomy" id="444603"/>
    <lineage>
        <taxon>Eukaryota</taxon>
        <taxon>Metazoa</taxon>
        <taxon>Ecdysozoa</taxon>
        <taxon>Arthropoda</taxon>
        <taxon>Hexapoda</taxon>
        <taxon>Insecta</taxon>
        <taxon>Pterygota</taxon>
        <taxon>Neoptera</taxon>
        <taxon>Endopterygota</taxon>
        <taxon>Coleoptera</taxon>
        <taxon>Polyphaga</taxon>
        <taxon>Cucujiformia</taxon>
        <taxon>Chrysomeloidea</taxon>
        <taxon>Chrysomelidae</taxon>
        <taxon>Galerucinae</taxon>
        <taxon>Alticini</taxon>
        <taxon>Phyllotreta</taxon>
    </lineage>
</organism>
<proteinExistence type="predicted"/>
<dbReference type="EMBL" id="OU900097">
    <property type="protein sequence ID" value="CAG9861038.1"/>
    <property type="molecule type" value="Genomic_DNA"/>
</dbReference>
<evidence type="ECO:0000313" key="4">
    <source>
        <dbReference type="Proteomes" id="UP001153712"/>
    </source>
</evidence>
<dbReference type="GO" id="GO:0097196">
    <property type="term" value="C:Shu complex"/>
    <property type="evidence" value="ECO:0007669"/>
    <property type="project" value="TreeGrafter"/>
</dbReference>
<dbReference type="OrthoDB" id="337581at2759"/>
<sequence length="145" mass="16500">MEKSFVPQLAFDLLRQAEQHYNESGTFEDKDLEVLHSCFGEPFLLAAELLDKCRIIDYKLDGGLRNVYKIVSSKEQYTILDNINFCNCNVFRLQVLESRKAITCKHVLAVKLGIITGKVRLETVTGSQLVDFLNEQLNVLEASND</sequence>
<keyword evidence="1" id="KW-0863">Zinc-finger</keyword>
<dbReference type="PANTHER" id="PTHR28498">
    <property type="entry name" value="ZINC FINGER SWIM DOMAIN-CONTAINING PROTEIN 7"/>
    <property type="match status" value="1"/>
</dbReference>
<dbReference type="Pfam" id="PF04434">
    <property type="entry name" value="SWIM"/>
    <property type="match status" value="1"/>
</dbReference>
<keyword evidence="4" id="KW-1185">Reference proteome</keyword>
<name>A0A9N9TV63_PHYSR</name>
<accession>A0A9N9TV63</accession>
<dbReference type="AlphaFoldDB" id="A0A9N9TV63"/>
<evidence type="ECO:0000256" key="1">
    <source>
        <dbReference type="PROSITE-ProRule" id="PRU00325"/>
    </source>
</evidence>
<reference evidence="3" key="1">
    <citation type="submission" date="2022-01" db="EMBL/GenBank/DDBJ databases">
        <authorList>
            <person name="King R."/>
        </authorList>
    </citation>
    <scope>NUCLEOTIDE SEQUENCE</scope>
</reference>
<evidence type="ECO:0000313" key="3">
    <source>
        <dbReference type="EMBL" id="CAG9861038.1"/>
    </source>
</evidence>
<keyword evidence="1" id="KW-0479">Metal-binding</keyword>
<dbReference type="InterPro" id="IPR007527">
    <property type="entry name" value="Znf_SWIM"/>
</dbReference>
<feature type="domain" description="SWIM-type" evidence="2">
    <location>
        <begin position="77"/>
        <end position="115"/>
    </location>
</feature>